<reference evidence="1 2" key="1">
    <citation type="journal article" date="2022" name="Nat. Plants">
        <title>Genomes of leafy and leafless Platanthera orchids illuminate the evolution of mycoheterotrophy.</title>
        <authorList>
            <person name="Li M.H."/>
            <person name="Liu K.W."/>
            <person name="Li Z."/>
            <person name="Lu H.C."/>
            <person name="Ye Q.L."/>
            <person name="Zhang D."/>
            <person name="Wang J.Y."/>
            <person name="Li Y.F."/>
            <person name="Zhong Z.M."/>
            <person name="Liu X."/>
            <person name="Yu X."/>
            <person name="Liu D.K."/>
            <person name="Tu X.D."/>
            <person name="Liu B."/>
            <person name="Hao Y."/>
            <person name="Liao X.Y."/>
            <person name="Jiang Y.T."/>
            <person name="Sun W.H."/>
            <person name="Chen J."/>
            <person name="Chen Y.Q."/>
            <person name="Ai Y."/>
            <person name="Zhai J.W."/>
            <person name="Wu S.S."/>
            <person name="Zhou Z."/>
            <person name="Hsiao Y.Y."/>
            <person name="Wu W.L."/>
            <person name="Chen Y.Y."/>
            <person name="Lin Y.F."/>
            <person name="Hsu J.L."/>
            <person name="Li C.Y."/>
            <person name="Wang Z.W."/>
            <person name="Zhao X."/>
            <person name="Zhong W.Y."/>
            <person name="Ma X.K."/>
            <person name="Ma L."/>
            <person name="Huang J."/>
            <person name="Chen G.Z."/>
            <person name="Huang M.Z."/>
            <person name="Huang L."/>
            <person name="Peng D.H."/>
            <person name="Luo Y.B."/>
            <person name="Zou S.Q."/>
            <person name="Chen S.P."/>
            <person name="Lan S."/>
            <person name="Tsai W.C."/>
            <person name="Van de Peer Y."/>
            <person name="Liu Z.J."/>
        </authorList>
    </citation>
    <scope>NUCLEOTIDE SEQUENCE [LARGE SCALE GENOMIC DNA]</scope>
    <source>
        <strain evidence="1">Lor288</strain>
    </source>
</reference>
<protein>
    <submittedName>
        <fullName evidence="1">Uncharacterized protein</fullName>
    </submittedName>
</protein>
<dbReference type="PANTHER" id="PTHR42678">
    <property type="entry name" value="AMIDASE"/>
    <property type="match status" value="1"/>
</dbReference>
<dbReference type="Gene3D" id="3.90.1300.10">
    <property type="entry name" value="Amidase signature (AS) domain"/>
    <property type="match status" value="1"/>
</dbReference>
<accession>A0ABR2MU40</accession>
<evidence type="ECO:0000313" key="1">
    <source>
        <dbReference type="EMBL" id="KAK8966951.1"/>
    </source>
</evidence>
<gene>
    <name evidence="1" type="ORF">KSP40_PGU001242</name>
</gene>
<proteinExistence type="predicted"/>
<sequence>MHKLMKEKRLDAVVFTLSNLLYATSIRGFPVVIVPPEYSSSGKPFDICFTGLWGSGSTLIEIAYAFEQATMPGRNHSYRHSRYIYYIKKKKYLLFRYSISYFFTHY</sequence>
<organism evidence="1 2">
    <name type="scientific">Platanthera guangdongensis</name>
    <dbReference type="NCBI Taxonomy" id="2320717"/>
    <lineage>
        <taxon>Eukaryota</taxon>
        <taxon>Viridiplantae</taxon>
        <taxon>Streptophyta</taxon>
        <taxon>Embryophyta</taxon>
        <taxon>Tracheophyta</taxon>
        <taxon>Spermatophyta</taxon>
        <taxon>Magnoliopsida</taxon>
        <taxon>Liliopsida</taxon>
        <taxon>Asparagales</taxon>
        <taxon>Orchidaceae</taxon>
        <taxon>Orchidoideae</taxon>
        <taxon>Orchideae</taxon>
        <taxon>Orchidinae</taxon>
        <taxon>Platanthera</taxon>
    </lineage>
</organism>
<dbReference type="SUPFAM" id="SSF75304">
    <property type="entry name" value="Amidase signature (AS) enzymes"/>
    <property type="match status" value="1"/>
</dbReference>
<dbReference type="InterPro" id="IPR036928">
    <property type="entry name" value="AS_sf"/>
</dbReference>
<keyword evidence="2" id="KW-1185">Reference proteome</keyword>
<dbReference type="EMBL" id="JBBWWR010000005">
    <property type="protein sequence ID" value="KAK8966951.1"/>
    <property type="molecule type" value="Genomic_DNA"/>
</dbReference>
<comment type="caution">
    <text evidence="1">The sequence shown here is derived from an EMBL/GenBank/DDBJ whole genome shotgun (WGS) entry which is preliminary data.</text>
</comment>
<evidence type="ECO:0000313" key="2">
    <source>
        <dbReference type="Proteomes" id="UP001412067"/>
    </source>
</evidence>
<dbReference type="PANTHER" id="PTHR42678:SF34">
    <property type="entry name" value="OS04G0183300 PROTEIN"/>
    <property type="match status" value="1"/>
</dbReference>
<name>A0ABR2MU40_9ASPA</name>
<dbReference type="Proteomes" id="UP001412067">
    <property type="component" value="Unassembled WGS sequence"/>
</dbReference>